<gene>
    <name evidence="2" type="ORF">KC980_04090</name>
</gene>
<keyword evidence="1" id="KW-0472">Membrane</keyword>
<feature type="transmembrane region" description="Helical" evidence="1">
    <location>
        <begin position="106"/>
        <end position="124"/>
    </location>
</feature>
<reference evidence="2" key="2">
    <citation type="journal article" date="2021" name="Microbiome">
        <title>Successional dynamics and alternative stable states in a saline activated sludge microbial community over 9 years.</title>
        <authorList>
            <person name="Wang Y."/>
            <person name="Ye J."/>
            <person name="Ju F."/>
            <person name="Liu L."/>
            <person name="Boyd J.A."/>
            <person name="Deng Y."/>
            <person name="Parks D.H."/>
            <person name="Jiang X."/>
            <person name="Yin X."/>
            <person name="Woodcroft B.J."/>
            <person name="Tyson G.W."/>
            <person name="Hugenholtz P."/>
            <person name="Polz M.F."/>
            <person name="Zhang T."/>
        </authorList>
    </citation>
    <scope>NUCLEOTIDE SEQUENCE</scope>
    <source>
        <strain evidence="2">HKST-UBA79</strain>
    </source>
</reference>
<evidence type="ECO:0000313" key="3">
    <source>
        <dbReference type="Proteomes" id="UP000740557"/>
    </source>
</evidence>
<dbReference type="AlphaFoldDB" id="A0A955ECY7"/>
<feature type="transmembrane region" description="Helical" evidence="1">
    <location>
        <begin position="80"/>
        <end position="100"/>
    </location>
</feature>
<organism evidence="2 3">
    <name type="scientific">candidate division WWE3 bacterium</name>
    <dbReference type="NCBI Taxonomy" id="2053526"/>
    <lineage>
        <taxon>Bacteria</taxon>
        <taxon>Katanobacteria</taxon>
    </lineage>
</organism>
<evidence type="ECO:0000256" key="1">
    <source>
        <dbReference type="SAM" id="Phobius"/>
    </source>
</evidence>
<reference evidence="2" key="1">
    <citation type="submission" date="2020-04" db="EMBL/GenBank/DDBJ databases">
        <authorList>
            <person name="Zhang T."/>
        </authorList>
    </citation>
    <scope>NUCLEOTIDE SEQUENCE</scope>
    <source>
        <strain evidence="2">HKST-UBA79</strain>
    </source>
</reference>
<protein>
    <submittedName>
        <fullName evidence="2">Uncharacterized protein</fullName>
    </submittedName>
</protein>
<name>A0A955ECY7_UNCKA</name>
<keyword evidence="1" id="KW-0812">Transmembrane</keyword>
<dbReference type="Proteomes" id="UP000740557">
    <property type="component" value="Unassembled WGS sequence"/>
</dbReference>
<keyword evidence="1" id="KW-1133">Transmembrane helix</keyword>
<proteinExistence type="predicted"/>
<evidence type="ECO:0000313" key="2">
    <source>
        <dbReference type="EMBL" id="MCA9308667.1"/>
    </source>
</evidence>
<feature type="transmembrane region" description="Helical" evidence="1">
    <location>
        <begin position="31"/>
        <end position="48"/>
    </location>
</feature>
<sequence>MNPTSYYNLILVGFFLLLSLYVLFGIQKSKFNTPGLIVFFITFTWLHIRFFGFTYLYNFITALFLVLAVLAILHLDTIRIRYLCIFLMILVGILLTFGFGTLAEQLGQLLFYLFVLLIGKGLLYE</sequence>
<comment type="caution">
    <text evidence="2">The sequence shown here is derived from an EMBL/GenBank/DDBJ whole genome shotgun (WGS) entry which is preliminary data.</text>
</comment>
<feature type="transmembrane region" description="Helical" evidence="1">
    <location>
        <begin position="54"/>
        <end position="73"/>
    </location>
</feature>
<feature type="transmembrane region" description="Helical" evidence="1">
    <location>
        <begin position="6"/>
        <end position="24"/>
    </location>
</feature>
<accession>A0A955ECY7</accession>
<dbReference type="EMBL" id="JAGQNX010000131">
    <property type="protein sequence ID" value="MCA9308667.1"/>
    <property type="molecule type" value="Genomic_DNA"/>
</dbReference>